<evidence type="ECO:0000313" key="3">
    <source>
        <dbReference type="Proteomes" id="UP000785679"/>
    </source>
</evidence>
<sequence length="241" mass="27196">MGLVMDTVCFIAQTTQVITICLSASGIMESQYREHESKVINKIGQNILGILTPIEHNADPQNAKYSAQSQTYPFLSCQNLLLNGYINSYIIIPDSQPYKQGLRLSSKLITIGPSERRIRNSSQFSNFPILKYIGPLDEKYQAQGSGKWHHQDGGIYEGEFKEGLRNGYGKYKWPSGQIFEGNWNSNIKQGLGKMIFVSGYYEEGQFVNGMETGIHMYCSKEGKILQLINYQGGKEILRKNV</sequence>
<dbReference type="InterPro" id="IPR003409">
    <property type="entry name" value="MORN"/>
</dbReference>
<gene>
    <name evidence="2" type="ORF">FGO68_gene14875</name>
</gene>
<dbReference type="SMART" id="SM00698">
    <property type="entry name" value="MORN"/>
    <property type="match status" value="2"/>
</dbReference>
<dbReference type="PANTHER" id="PTHR43215">
    <property type="entry name" value="RADIAL SPOKE HEAD 1 HOMOLOG"/>
    <property type="match status" value="1"/>
</dbReference>
<comment type="caution">
    <text evidence="2">The sequence shown here is derived from an EMBL/GenBank/DDBJ whole genome shotgun (WGS) entry which is preliminary data.</text>
</comment>
<dbReference type="Gene3D" id="2.20.110.10">
    <property type="entry name" value="Histone H3 K4-specific methyltransferase SET7/9 N-terminal domain"/>
    <property type="match status" value="1"/>
</dbReference>
<keyword evidence="3" id="KW-1185">Reference proteome</keyword>
<dbReference type="Proteomes" id="UP000785679">
    <property type="component" value="Unassembled WGS sequence"/>
</dbReference>
<dbReference type="AlphaFoldDB" id="A0A8J8NTK4"/>
<evidence type="ECO:0000256" key="1">
    <source>
        <dbReference type="ARBA" id="ARBA00022737"/>
    </source>
</evidence>
<dbReference type="SUPFAM" id="SSF82185">
    <property type="entry name" value="Histone H3 K4-specific methyltransferase SET7/9 N-terminal domain"/>
    <property type="match status" value="1"/>
</dbReference>
<proteinExistence type="predicted"/>
<dbReference type="EMBL" id="RRYP01006379">
    <property type="protein sequence ID" value="TNV81248.1"/>
    <property type="molecule type" value="Genomic_DNA"/>
</dbReference>
<reference evidence="2" key="1">
    <citation type="submission" date="2019-06" db="EMBL/GenBank/DDBJ databases">
        <authorList>
            <person name="Zheng W."/>
        </authorList>
    </citation>
    <scope>NUCLEOTIDE SEQUENCE</scope>
    <source>
        <strain evidence="2">QDHG01</strain>
    </source>
</reference>
<organism evidence="2 3">
    <name type="scientific">Halteria grandinella</name>
    <dbReference type="NCBI Taxonomy" id="5974"/>
    <lineage>
        <taxon>Eukaryota</taxon>
        <taxon>Sar</taxon>
        <taxon>Alveolata</taxon>
        <taxon>Ciliophora</taxon>
        <taxon>Intramacronucleata</taxon>
        <taxon>Spirotrichea</taxon>
        <taxon>Stichotrichia</taxon>
        <taxon>Sporadotrichida</taxon>
        <taxon>Halteriidae</taxon>
        <taxon>Halteria</taxon>
    </lineage>
</organism>
<dbReference type="GO" id="GO:0005829">
    <property type="term" value="C:cytosol"/>
    <property type="evidence" value="ECO:0007669"/>
    <property type="project" value="TreeGrafter"/>
</dbReference>
<protein>
    <recommendedName>
        <fullName evidence="4">MORN repeat protein</fullName>
    </recommendedName>
</protein>
<accession>A0A8J8NTK4</accession>
<evidence type="ECO:0008006" key="4">
    <source>
        <dbReference type="Google" id="ProtNLM"/>
    </source>
</evidence>
<dbReference type="OrthoDB" id="294378at2759"/>
<dbReference type="Pfam" id="PF02493">
    <property type="entry name" value="MORN"/>
    <property type="match status" value="2"/>
</dbReference>
<evidence type="ECO:0000313" key="2">
    <source>
        <dbReference type="EMBL" id="TNV81248.1"/>
    </source>
</evidence>
<name>A0A8J8NTK4_HALGN</name>
<dbReference type="PANTHER" id="PTHR43215:SF14">
    <property type="entry name" value="RADIAL SPOKE HEAD 1 HOMOLOG"/>
    <property type="match status" value="1"/>
</dbReference>
<keyword evidence="1" id="KW-0677">Repeat</keyword>